<keyword evidence="3 14" id="KW-0723">Serine/threonine-protein kinase</keyword>
<evidence type="ECO:0000313" key="14">
    <source>
        <dbReference type="EMBL" id="PRP82843.1"/>
    </source>
</evidence>
<comment type="catalytic activity">
    <reaction evidence="10">
        <text>L-seryl-[protein] + ATP = O-phospho-L-seryl-[protein] + ADP + H(+)</text>
        <dbReference type="Rhea" id="RHEA:17989"/>
        <dbReference type="Rhea" id="RHEA-COMP:9863"/>
        <dbReference type="Rhea" id="RHEA-COMP:11604"/>
        <dbReference type="ChEBI" id="CHEBI:15378"/>
        <dbReference type="ChEBI" id="CHEBI:29999"/>
        <dbReference type="ChEBI" id="CHEBI:30616"/>
        <dbReference type="ChEBI" id="CHEBI:83421"/>
        <dbReference type="ChEBI" id="CHEBI:456216"/>
        <dbReference type="EC" id="2.7.11.1"/>
    </reaction>
</comment>
<evidence type="ECO:0000256" key="7">
    <source>
        <dbReference type="ARBA" id="ARBA00022777"/>
    </source>
</evidence>
<dbReference type="EC" id="2.7.11.1" evidence="2"/>
<comment type="caution">
    <text evidence="14">The sequence shown here is derived from an EMBL/GenBank/DDBJ whole genome shotgun (WGS) entry which is preliminary data.</text>
</comment>
<keyword evidence="6" id="KW-0547">Nucleotide-binding</keyword>
<sequence>MAQLPPATAATTAPMNPPVSLIRKVQTSAESFDKIALIGRGDVGKVYLVKHKESGKYFAMKVLDKHEMIERNKIKRVHTEREILSTADHPFIVTLHWSFQSQSHLYFVMECCQGGEFFRMLQKQPGRCLKEDDVRFYAAEVLLALEYLHMKGFIYRDLKPENILLHQTGHVMLTDFDLSKQAPGAATAQVIKKMFEKPEIYSVPELGTNSLVGTAEYLAPEVIQGYGQSSSVDWWTFGILIYEMLFGHTPYKGKSQDDTFNHILDGELKFPDHPYHPVGSNTKSLIKKLLHADPKKRLGAQHGSTDIKKHKFFDGKINFTLIRNLHPPMIPKINGPEDTSNFRVIKDDIPEDNTVRENEQDAFKDFVPINPRTEKNRS</sequence>
<dbReference type="InterPro" id="IPR011009">
    <property type="entry name" value="Kinase-like_dom_sf"/>
</dbReference>
<dbReference type="PROSITE" id="PS51285">
    <property type="entry name" value="AGC_KINASE_CTER"/>
    <property type="match status" value="1"/>
</dbReference>
<evidence type="ECO:0000256" key="2">
    <source>
        <dbReference type="ARBA" id="ARBA00012513"/>
    </source>
</evidence>
<keyword evidence="8" id="KW-0067">ATP-binding</keyword>
<dbReference type="GO" id="GO:0005524">
    <property type="term" value="F:ATP binding"/>
    <property type="evidence" value="ECO:0007669"/>
    <property type="project" value="UniProtKB-KW"/>
</dbReference>
<dbReference type="InParanoid" id="A0A2P6NFV3"/>
<dbReference type="Proteomes" id="UP000241769">
    <property type="component" value="Unassembled WGS sequence"/>
</dbReference>
<dbReference type="STRING" id="1890364.A0A2P6NFV3"/>
<dbReference type="FunFam" id="3.30.200.20:FF:000524">
    <property type="entry name" value="Non-specific serine/threonine protein kinase"/>
    <property type="match status" value="1"/>
</dbReference>
<feature type="domain" description="Protein kinase" evidence="12">
    <location>
        <begin position="32"/>
        <end position="313"/>
    </location>
</feature>
<evidence type="ECO:0000313" key="15">
    <source>
        <dbReference type="Proteomes" id="UP000241769"/>
    </source>
</evidence>
<evidence type="ECO:0000256" key="5">
    <source>
        <dbReference type="ARBA" id="ARBA00022679"/>
    </source>
</evidence>
<dbReference type="Gene3D" id="1.10.510.10">
    <property type="entry name" value="Transferase(Phosphotransferase) domain 1"/>
    <property type="match status" value="1"/>
</dbReference>
<dbReference type="SMART" id="SM00220">
    <property type="entry name" value="S_TKc"/>
    <property type="match status" value="1"/>
</dbReference>
<dbReference type="EMBL" id="MDYQ01000094">
    <property type="protein sequence ID" value="PRP82843.1"/>
    <property type="molecule type" value="Genomic_DNA"/>
</dbReference>
<evidence type="ECO:0000256" key="11">
    <source>
        <dbReference type="SAM" id="MobiDB-lite"/>
    </source>
</evidence>
<dbReference type="PROSITE" id="PS00108">
    <property type="entry name" value="PROTEIN_KINASE_ST"/>
    <property type="match status" value="1"/>
</dbReference>
<dbReference type="PROSITE" id="PS50817">
    <property type="entry name" value="INTEIN_N_TER"/>
    <property type="match status" value="1"/>
</dbReference>
<dbReference type="InterPro" id="IPR008271">
    <property type="entry name" value="Ser/Thr_kinase_AS"/>
</dbReference>
<organism evidence="14 15">
    <name type="scientific">Planoprotostelium fungivorum</name>
    <dbReference type="NCBI Taxonomy" id="1890364"/>
    <lineage>
        <taxon>Eukaryota</taxon>
        <taxon>Amoebozoa</taxon>
        <taxon>Evosea</taxon>
        <taxon>Variosea</taxon>
        <taxon>Cavosteliida</taxon>
        <taxon>Cavosteliaceae</taxon>
        <taxon>Planoprotostelium</taxon>
    </lineage>
</organism>
<dbReference type="CDD" id="cd05574">
    <property type="entry name" value="STKc_phototropin_like"/>
    <property type="match status" value="1"/>
</dbReference>
<comment type="similarity">
    <text evidence="1">Belongs to the protein kinase superfamily. AGC Ser/Thr protein kinase family.</text>
</comment>
<evidence type="ECO:0000259" key="12">
    <source>
        <dbReference type="PROSITE" id="PS50011"/>
    </source>
</evidence>
<dbReference type="GO" id="GO:0016539">
    <property type="term" value="P:intein-mediated protein splicing"/>
    <property type="evidence" value="ECO:0007669"/>
    <property type="project" value="InterPro"/>
</dbReference>
<dbReference type="Gene3D" id="3.30.200.20">
    <property type="entry name" value="Phosphorylase Kinase, domain 1"/>
    <property type="match status" value="1"/>
</dbReference>
<proteinExistence type="inferred from homology"/>
<feature type="region of interest" description="Disordered" evidence="11">
    <location>
        <begin position="357"/>
        <end position="378"/>
    </location>
</feature>
<dbReference type="InterPro" id="IPR006141">
    <property type="entry name" value="Intein_N"/>
</dbReference>
<dbReference type="FunFam" id="1.10.510.10:FF:000121">
    <property type="entry name" value="Serine/threonine-protein kinase nrc-2"/>
    <property type="match status" value="1"/>
</dbReference>
<dbReference type="PANTHER" id="PTHR45637">
    <property type="entry name" value="FLIPPASE KINASE 1-RELATED"/>
    <property type="match status" value="1"/>
</dbReference>
<evidence type="ECO:0000256" key="8">
    <source>
        <dbReference type="ARBA" id="ARBA00022840"/>
    </source>
</evidence>
<comment type="catalytic activity">
    <reaction evidence="9">
        <text>L-threonyl-[protein] + ATP = O-phospho-L-threonyl-[protein] + ADP + H(+)</text>
        <dbReference type="Rhea" id="RHEA:46608"/>
        <dbReference type="Rhea" id="RHEA-COMP:11060"/>
        <dbReference type="Rhea" id="RHEA-COMP:11605"/>
        <dbReference type="ChEBI" id="CHEBI:15378"/>
        <dbReference type="ChEBI" id="CHEBI:30013"/>
        <dbReference type="ChEBI" id="CHEBI:30616"/>
        <dbReference type="ChEBI" id="CHEBI:61977"/>
        <dbReference type="ChEBI" id="CHEBI:456216"/>
        <dbReference type="EC" id="2.7.11.1"/>
    </reaction>
</comment>
<dbReference type="SUPFAM" id="SSF56112">
    <property type="entry name" value="Protein kinase-like (PK-like)"/>
    <property type="match status" value="1"/>
</dbReference>
<gene>
    <name evidence="14" type="ORF">PROFUN_04706</name>
</gene>
<evidence type="ECO:0000256" key="9">
    <source>
        <dbReference type="ARBA" id="ARBA00047899"/>
    </source>
</evidence>
<dbReference type="InterPro" id="IPR000719">
    <property type="entry name" value="Prot_kinase_dom"/>
</dbReference>
<evidence type="ECO:0000256" key="10">
    <source>
        <dbReference type="ARBA" id="ARBA00048679"/>
    </source>
</evidence>
<evidence type="ECO:0000256" key="4">
    <source>
        <dbReference type="ARBA" id="ARBA00022553"/>
    </source>
</evidence>
<dbReference type="OrthoDB" id="432483at2759"/>
<keyword evidence="4" id="KW-0597">Phosphoprotein</keyword>
<dbReference type="InterPro" id="IPR000961">
    <property type="entry name" value="AGC-kinase_C"/>
</dbReference>
<reference evidence="14 15" key="1">
    <citation type="journal article" date="2018" name="Genome Biol. Evol.">
        <title>Multiple Roots of Fruiting Body Formation in Amoebozoa.</title>
        <authorList>
            <person name="Hillmann F."/>
            <person name="Forbes G."/>
            <person name="Novohradska S."/>
            <person name="Ferling I."/>
            <person name="Riege K."/>
            <person name="Groth M."/>
            <person name="Westermann M."/>
            <person name="Marz M."/>
            <person name="Spaller T."/>
            <person name="Winckler T."/>
            <person name="Schaap P."/>
            <person name="Glockner G."/>
        </authorList>
    </citation>
    <scope>NUCLEOTIDE SEQUENCE [LARGE SCALE GENOMIC DNA]</scope>
    <source>
        <strain evidence="14 15">Jena</strain>
    </source>
</reference>
<name>A0A2P6NFV3_9EUKA</name>
<accession>A0A2P6NFV3</accession>
<protein>
    <recommendedName>
        <fullName evidence="2">non-specific serine/threonine protein kinase</fullName>
        <ecNumber evidence="2">2.7.11.1</ecNumber>
    </recommendedName>
</protein>
<evidence type="ECO:0000256" key="3">
    <source>
        <dbReference type="ARBA" id="ARBA00022527"/>
    </source>
</evidence>
<keyword evidence="15" id="KW-1185">Reference proteome</keyword>
<evidence type="ECO:0000256" key="1">
    <source>
        <dbReference type="ARBA" id="ARBA00009903"/>
    </source>
</evidence>
<dbReference type="PROSITE" id="PS50011">
    <property type="entry name" value="PROTEIN_KINASE_DOM"/>
    <property type="match status" value="1"/>
</dbReference>
<evidence type="ECO:0000256" key="6">
    <source>
        <dbReference type="ARBA" id="ARBA00022741"/>
    </source>
</evidence>
<keyword evidence="7 14" id="KW-0418">Kinase</keyword>
<dbReference type="AlphaFoldDB" id="A0A2P6NFV3"/>
<dbReference type="Pfam" id="PF00069">
    <property type="entry name" value="Pkinase"/>
    <property type="match status" value="1"/>
</dbReference>
<feature type="domain" description="AGC-kinase C-terminal" evidence="13">
    <location>
        <begin position="315"/>
        <end position="378"/>
    </location>
</feature>
<dbReference type="GO" id="GO:0004674">
    <property type="term" value="F:protein serine/threonine kinase activity"/>
    <property type="evidence" value="ECO:0007669"/>
    <property type="project" value="UniProtKB-KW"/>
</dbReference>
<keyword evidence="5" id="KW-0808">Transferase</keyword>
<evidence type="ECO:0000259" key="13">
    <source>
        <dbReference type="PROSITE" id="PS51285"/>
    </source>
</evidence>